<dbReference type="AlphaFoldDB" id="A0A2A6DYH6"/>
<dbReference type="Pfam" id="PF13636">
    <property type="entry name" value="Methyltranf_PUA"/>
    <property type="match status" value="1"/>
</dbReference>
<comment type="caution">
    <text evidence="9">The sequence shown here is derived from an EMBL/GenBank/DDBJ whole genome shotgun (WGS) entry which is preliminary data.</text>
</comment>
<evidence type="ECO:0000256" key="6">
    <source>
        <dbReference type="ARBA" id="ARBA00022884"/>
    </source>
</evidence>
<dbReference type="PROSITE" id="PS01153">
    <property type="entry name" value="NOL1_NOP2_SUN"/>
    <property type="match status" value="1"/>
</dbReference>
<dbReference type="NCBIfam" id="TIGR00446">
    <property type="entry name" value="nop2p"/>
    <property type="match status" value="1"/>
</dbReference>
<organism evidence="9 10">
    <name type="scientific">Candidatus Reconcilbacillus cellulovorans</name>
    <dbReference type="NCBI Taxonomy" id="1906605"/>
    <lineage>
        <taxon>Bacteria</taxon>
        <taxon>Bacillati</taxon>
        <taxon>Bacillota</taxon>
        <taxon>Bacilli</taxon>
        <taxon>Bacillales</taxon>
        <taxon>Paenibacillaceae</taxon>
        <taxon>Candidatus Reconcilbacillus</taxon>
    </lineage>
</organism>
<keyword evidence="2" id="KW-0963">Cytoplasm</keyword>
<dbReference type="GO" id="GO:0006396">
    <property type="term" value="P:RNA processing"/>
    <property type="evidence" value="ECO:0007669"/>
    <property type="project" value="InterPro"/>
</dbReference>
<dbReference type="Proteomes" id="UP000243688">
    <property type="component" value="Unassembled WGS sequence"/>
</dbReference>
<feature type="binding site" evidence="7">
    <location>
        <position position="181"/>
    </location>
    <ligand>
        <name>S-adenosyl-L-methionine</name>
        <dbReference type="ChEBI" id="CHEBI:59789"/>
    </ligand>
</feature>
<dbReference type="Pfam" id="PF01189">
    <property type="entry name" value="Methyltr_RsmB-F"/>
    <property type="match status" value="1"/>
</dbReference>
<dbReference type="EMBL" id="MOXJ01000034">
    <property type="protein sequence ID" value="PDO09589.1"/>
    <property type="molecule type" value="Genomic_DNA"/>
</dbReference>
<keyword evidence="6 7" id="KW-0694">RNA-binding</keyword>
<dbReference type="InterPro" id="IPR011023">
    <property type="entry name" value="Nop2p"/>
</dbReference>
<sequence length="491" mass="53827">MRMSKDHMLLAERMRRFLGEEYEAFARACDGPPVSGVRVNTLKLSVDQFRGMTPFALEPVPWCREGFYVSSRDRPGKHPYYHAGLYYVQEPSAMAPVELLGVRPGDRVLDLCAAPGGKSVQIACKLERRGLLVANDRHPQRVAALVKNLELAGVPNAVVVNEDAVRLAGAFRGRFDKILVDAPCSGEARIRKSGESVKTRGWRASADYAALQQTLLDAAADMLAPGGVMVYSTCTFAPEENEAVVLGCLARRRDLDVVEPTRFPGFSSGRPDWVGAAGEREAEILRKTVRIWPHATRGEGHFVAVFRKISDEPFGRPGRTLPQTGAAVDELSQFETEAVLAALSEAIDWPGVRRSGRFVRLGDAVSLLLEECAAFAELFAGLRVVRAGLHVGDFKPGGRFRLSHALALAHPFARAKRTVGFRADGADSERELVRYLKGESLFVPAERIDRDVGVSPEGIVLVEADGFPIGWAKWQDGLLKNGYPAGWRWAP</sequence>
<dbReference type="InterPro" id="IPR031341">
    <property type="entry name" value="Methyltr_RsmF_N"/>
</dbReference>
<dbReference type="InterPro" id="IPR031340">
    <property type="entry name" value="RsmF_methylt_CI"/>
</dbReference>
<reference evidence="9 10" key="1">
    <citation type="submission" date="2016-12" db="EMBL/GenBank/DDBJ databases">
        <title>Candidatus Reconcilibacillus cellulovorans genome.</title>
        <authorList>
            <person name="Kolinko S."/>
            <person name="Wu Y.-W."/>
            <person name="Tachea F."/>
            <person name="Denzel E."/>
            <person name="Hiras J."/>
            <person name="Baecker N."/>
            <person name="Chan L.J."/>
            <person name="Eichorst S.A."/>
            <person name="Frey D."/>
            <person name="Adams P.D."/>
            <person name="Pray T."/>
            <person name="Tanjore D."/>
            <person name="Petzold C.J."/>
            <person name="Gladden J.M."/>
            <person name="Simmons B.A."/>
            <person name="Singer S.W."/>
        </authorList>
    </citation>
    <scope>NUCLEOTIDE SEQUENCE [LARGE SCALE GENOMIC DNA]</scope>
    <source>
        <strain evidence="9">JTherm</strain>
    </source>
</reference>
<protein>
    <recommendedName>
        <fullName evidence="8">SAM-dependent MTase RsmB/NOP-type domain-containing protein</fullName>
    </recommendedName>
</protein>
<keyword evidence="4 7" id="KW-0808">Transferase</keyword>
<dbReference type="Gene3D" id="3.40.50.150">
    <property type="entry name" value="Vaccinia Virus protein VP39"/>
    <property type="match status" value="1"/>
</dbReference>
<feature type="active site" description="Nucleophile" evidence="7">
    <location>
        <position position="234"/>
    </location>
</feature>
<dbReference type="GO" id="GO:0003723">
    <property type="term" value="F:RNA binding"/>
    <property type="evidence" value="ECO:0007669"/>
    <property type="project" value="UniProtKB-UniRule"/>
</dbReference>
<dbReference type="InterPro" id="IPR018314">
    <property type="entry name" value="RsmB/NOL1/NOP2-like_CS"/>
</dbReference>
<dbReference type="InterPro" id="IPR029063">
    <property type="entry name" value="SAM-dependent_MTases_sf"/>
</dbReference>
<accession>A0A2A6DYH6</accession>
<evidence type="ECO:0000256" key="5">
    <source>
        <dbReference type="ARBA" id="ARBA00022691"/>
    </source>
</evidence>
<dbReference type="InterPro" id="IPR049560">
    <property type="entry name" value="MeTrfase_RsmB-F_NOP2_cat"/>
</dbReference>
<keyword evidence="5 7" id="KW-0949">S-adenosyl-L-methionine</keyword>
<dbReference type="SUPFAM" id="SSF53335">
    <property type="entry name" value="S-adenosyl-L-methionine-dependent methyltransferases"/>
    <property type="match status" value="1"/>
</dbReference>
<evidence type="ECO:0000259" key="8">
    <source>
        <dbReference type="PROSITE" id="PS51686"/>
    </source>
</evidence>
<dbReference type="InterPro" id="IPR001678">
    <property type="entry name" value="MeTrfase_RsmB-F_NOP2_dom"/>
</dbReference>
<dbReference type="GO" id="GO:0001510">
    <property type="term" value="P:RNA methylation"/>
    <property type="evidence" value="ECO:0007669"/>
    <property type="project" value="InterPro"/>
</dbReference>
<evidence type="ECO:0000256" key="2">
    <source>
        <dbReference type="ARBA" id="ARBA00022490"/>
    </source>
</evidence>
<dbReference type="Pfam" id="PF17125">
    <property type="entry name" value="Methyltr_RsmF_N"/>
    <property type="match status" value="1"/>
</dbReference>
<dbReference type="PANTHER" id="PTHR22807:SF30">
    <property type="entry name" value="28S RRNA (CYTOSINE(4447)-C(5))-METHYLTRANSFERASE-RELATED"/>
    <property type="match status" value="1"/>
</dbReference>
<dbReference type="GO" id="GO:0008173">
    <property type="term" value="F:RNA methyltransferase activity"/>
    <property type="evidence" value="ECO:0007669"/>
    <property type="project" value="InterPro"/>
</dbReference>
<dbReference type="InterPro" id="IPR027391">
    <property type="entry name" value="Nol1_Nop2_Fmu_2"/>
</dbReference>
<evidence type="ECO:0000256" key="1">
    <source>
        <dbReference type="ARBA" id="ARBA00007494"/>
    </source>
</evidence>
<dbReference type="InterPro" id="IPR023267">
    <property type="entry name" value="RCMT"/>
</dbReference>
<keyword evidence="3 7" id="KW-0489">Methyltransferase</keyword>
<evidence type="ECO:0000256" key="3">
    <source>
        <dbReference type="ARBA" id="ARBA00022603"/>
    </source>
</evidence>
<dbReference type="CDD" id="cd02440">
    <property type="entry name" value="AdoMet_MTases"/>
    <property type="match status" value="1"/>
</dbReference>
<feature type="binding site" evidence="7">
    <location>
        <position position="136"/>
    </location>
    <ligand>
        <name>S-adenosyl-L-methionine</name>
        <dbReference type="ChEBI" id="CHEBI:59789"/>
    </ligand>
</feature>
<feature type="domain" description="SAM-dependent MTase RsmB/NOP-type" evidence="8">
    <location>
        <begin position="25"/>
        <end position="309"/>
    </location>
</feature>
<name>A0A2A6DYH6_9BACL</name>
<evidence type="ECO:0000313" key="10">
    <source>
        <dbReference type="Proteomes" id="UP000243688"/>
    </source>
</evidence>
<dbReference type="CDD" id="cd21147">
    <property type="entry name" value="RsmF_methylt_CTD1"/>
    <property type="match status" value="1"/>
</dbReference>
<dbReference type="Gene3D" id="2.30.130.60">
    <property type="match status" value="1"/>
</dbReference>
<evidence type="ECO:0000256" key="4">
    <source>
        <dbReference type="ARBA" id="ARBA00022679"/>
    </source>
</evidence>
<dbReference type="PRINTS" id="PR02008">
    <property type="entry name" value="RCMTFAMILY"/>
</dbReference>
<feature type="binding site" evidence="7">
    <location>
        <begin position="112"/>
        <end position="118"/>
    </location>
    <ligand>
        <name>S-adenosyl-L-methionine</name>
        <dbReference type="ChEBI" id="CHEBI:59789"/>
    </ligand>
</feature>
<dbReference type="PANTHER" id="PTHR22807">
    <property type="entry name" value="NOP2 YEAST -RELATED NOL1/NOP2/FMU SUN DOMAIN-CONTAINING"/>
    <property type="match status" value="1"/>
</dbReference>
<proteinExistence type="inferred from homology"/>
<dbReference type="GO" id="GO:0008757">
    <property type="term" value="F:S-adenosylmethionine-dependent methyltransferase activity"/>
    <property type="evidence" value="ECO:0007669"/>
    <property type="project" value="InterPro"/>
</dbReference>
<feature type="binding site" evidence="7">
    <location>
        <position position="163"/>
    </location>
    <ligand>
        <name>S-adenosyl-L-methionine</name>
        <dbReference type="ChEBI" id="CHEBI:59789"/>
    </ligand>
</feature>
<gene>
    <name evidence="9" type="ORF">BLM47_11840</name>
</gene>
<evidence type="ECO:0000313" key="9">
    <source>
        <dbReference type="EMBL" id="PDO09589.1"/>
    </source>
</evidence>
<dbReference type="PROSITE" id="PS51686">
    <property type="entry name" value="SAM_MT_RSMB_NOP"/>
    <property type="match status" value="1"/>
</dbReference>
<dbReference type="Gene3D" id="3.30.70.1170">
    <property type="entry name" value="Sun protein, domain 3"/>
    <property type="match status" value="1"/>
</dbReference>
<dbReference type="Pfam" id="PF17126">
    <property type="entry name" value="RsmF_methylt_CI"/>
    <property type="match status" value="1"/>
</dbReference>
<evidence type="ECO:0000256" key="7">
    <source>
        <dbReference type="PROSITE-ProRule" id="PRU01023"/>
    </source>
</evidence>
<comment type="similarity">
    <text evidence="1 7">Belongs to the class I-like SAM-binding methyltransferase superfamily. RsmB/NOP family.</text>
</comment>